<comment type="caution">
    <text evidence="5">The sequence shown here is derived from an EMBL/GenBank/DDBJ whole genome shotgun (WGS) entry which is preliminary data.</text>
</comment>
<gene>
    <name evidence="5" type="ORF">ENJ10_03580</name>
</gene>
<dbReference type="EMBL" id="DRLD01000096">
    <property type="protein sequence ID" value="HED09746.1"/>
    <property type="molecule type" value="Genomic_DNA"/>
</dbReference>
<dbReference type="GO" id="GO:0051536">
    <property type="term" value="F:iron-sulfur cluster binding"/>
    <property type="evidence" value="ECO:0007669"/>
    <property type="project" value="UniProtKB-KW"/>
</dbReference>
<dbReference type="Pfam" id="PF17179">
    <property type="entry name" value="Fer4_22"/>
    <property type="match status" value="1"/>
</dbReference>
<evidence type="ECO:0000256" key="2">
    <source>
        <dbReference type="ARBA" id="ARBA00023004"/>
    </source>
</evidence>
<evidence type="ECO:0000313" key="5">
    <source>
        <dbReference type="EMBL" id="HED09746.1"/>
    </source>
</evidence>
<dbReference type="PROSITE" id="PS51379">
    <property type="entry name" value="4FE4S_FER_2"/>
    <property type="match status" value="2"/>
</dbReference>
<accession>A0A7V1LKM6</accession>
<evidence type="ECO:0000256" key="3">
    <source>
        <dbReference type="ARBA" id="ARBA00023014"/>
    </source>
</evidence>
<name>A0A7V1LKM6_CALAY</name>
<keyword evidence="2" id="KW-0408">Iron</keyword>
<protein>
    <recommendedName>
        <fullName evidence="4">4Fe-4S ferredoxin-type domain-containing protein</fullName>
    </recommendedName>
</protein>
<feature type="domain" description="4Fe-4S ferredoxin-type" evidence="4">
    <location>
        <begin position="227"/>
        <end position="259"/>
    </location>
</feature>
<dbReference type="PROSITE" id="PS00198">
    <property type="entry name" value="4FE4S_FER_1"/>
    <property type="match status" value="1"/>
</dbReference>
<dbReference type="SUPFAM" id="SSF46548">
    <property type="entry name" value="alpha-helical ferredoxin"/>
    <property type="match status" value="1"/>
</dbReference>
<feature type="domain" description="4Fe-4S ferredoxin-type" evidence="4">
    <location>
        <begin position="307"/>
        <end position="337"/>
    </location>
</feature>
<dbReference type="InterPro" id="IPR017896">
    <property type="entry name" value="4Fe4S_Fe-S-bd"/>
</dbReference>
<reference evidence="5" key="1">
    <citation type="journal article" date="2020" name="mSystems">
        <title>Genome- and Community-Level Interaction Insights into Carbon Utilization and Element Cycling Functions of Hydrothermarchaeota in Hydrothermal Sediment.</title>
        <authorList>
            <person name="Zhou Z."/>
            <person name="Liu Y."/>
            <person name="Xu W."/>
            <person name="Pan J."/>
            <person name="Luo Z.H."/>
            <person name="Li M."/>
        </authorList>
    </citation>
    <scope>NUCLEOTIDE SEQUENCE [LARGE SCALE GENOMIC DNA]</scope>
    <source>
        <strain evidence="5">HyVt-456</strain>
    </source>
</reference>
<dbReference type="Proteomes" id="UP000886005">
    <property type="component" value="Unassembled WGS sequence"/>
</dbReference>
<evidence type="ECO:0000259" key="4">
    <source>
        <dbReference type="PROSITE" id="PS51379"/>
    </source>
</evidence>
<dbReference type="InterPro" id="IPR017900">
    <property type="entry name" value="4Fe4S_Fe_S_CS"/>
</dbReference>
<dbReference type="PANTHER" id="PTHR40447:SF1">
    <property type="entry name" value="ANAEROBIC SULFITE REDUCTASE SUBUNIT A"/>
    <property type="match status" value="1"/>
</dbReference>
<evidence type="ECO:0000256" key="1">
    <source>
        <dbReference type="ARBA" id="ARBA00022723"/>
    </source>
</evidence>
<sequence>MNALDEKLNRFTKYKISEQTLRKFIDYLKQQAPVFAPHHNGEASYSYECVENSAEVVLSYPRTMQPLKKYFLPPREVLLNFNIKDNTFSKPEIIEETRIFFAVHSYEMASLKRLDYSFTQGHVESNYVSRRKYAIFVGISYTPDESHFSKSVGIDVEETEGFDLFLLPVGDGYFLLEITDTGKRLVEGFPGLAAPDTTEIKTEPLQFKSKIKYHHNRLPAVFDHVYKSKVWDKYAEICVGCGTCNLLCSTCYCFDIRDEVDLDAEHGTRTRYWDGCMLNTFAEVAGGENFRGSLARRTRHRLYRKFKYITAKSEMLHCVGCGRCSHFCPVGISMTDIVNDLITDYEEKQNKEKI</sequence>
<keyword evidence="1" id="KW-0479">Metal-binding</keyword>
<proteinExistence type="predicted"/>
<keyword evidence="3" id="KW-0411">Iron-sulfur</keyword>
<dbReference type="AlphaFoldDB" id="A0A7V1LKM6"/>
<dbReference type="GO" id="GO:0046872">
    <property type="term" value="F:metal ion binding"/>
    <property type="evidence" value="ECO:0007669"/>
    <property type="project" value="UniProtKB-KW"/>
</dbReference>
<organism evidence="5">
    <name type="scientific">Caldithrix abyssi</name>
    <dbReference type="NCBI Taxonomy" id="187145"/>
    <lineage>
        <taxon>Bacteria</taxon>
        <taxon>Pseudomonadati</taxon>
        <taxon>Calditrichota</taxon>
        <taxon>Calditrichia</taxon>
        <taxon>Calditrichales</taxon>
        <taxon>Calditrichaceae</taxon>
        <taxon>Caldithrix</taxon>
    </lineage>
</organism>
<dbReference type="PANTHER" id="PTHR40447">
    <property type="entry name" value="ANAEROBIC SULFITE REDUCTASE SUBUNIT A"/>
    <property type="match status" value="1"/>
</dbReference>